<dbReference type="SUPFAM" id="SSF82649">
    <property type="entry name" value="SufE/NifU"/>
    <property type="match status" value="1"/>
</dbReference>
<comment type="pathway">
    <text evidence="2">Protein modification; protein lipoylation via exogenous pathway; protein N(6)-(lipoyl)lysine from lipoate: step 1/2.</text>
</comment>
<accession>A0A7Y8VQF2</accession>
<evidence type="ECO:0000313" key="9">
    <source>
        <dbReference type="EMBL" id="NWO22726.1"/>
    </source>
</evidence>
<dbReference type="Gene3D" id="3.30.930.10">
    <property type="entry name" value="Bira Bifunctional Protein, Domain 2"/>
    <property type="match status" value="1"/>
</dbReference>
<dbReference type="EMBL" id="JABXYR010000001">
    <property type="protein sequence ID" value="NWO22726.1"/>
    <property type="molecule type" value="Genomic_DNA"/>
</dbReference>
<evidence type="ECO:0000256" key="5">
    <source>
        <dbReference type="ARBA" id="ARBA00022741"/>
    </source>
</evidence>
<dbReference type="GO" id="GO:0016979">
    <property type="term" value="F:lipoate-protein ligase activity"/>
    <property type="evidence" value="ECO:0007669"/>
    <property type="project" value="UniProtKB-EC"/>
</dbReference>
<evidence type="ECO:0000259" key="8">
    <source>
        <dbReference type="PROSITE" id="PS51733"/>
    </source>
</evidence>
<evidence type="ECO:0000256" key="7">
    <source>
        <dbReference type="ARBA" id="ARBA00048037"/>
    </source>
</evidence>
<keyword evidence="4 9" id="KW-0436">Ligase</keyword>
<comment type="caution">
    <text evidence="9">The sequence shown here is derived from an EMBL/GenBank/DDBJ whole genome shotgun (WGS) entry which is preliminary data.</text>
</comment>
<dbReference type="InterPro" id="IPR004143">
    <property type="entry name" value="BPL_LPL_catalytic"/>
</dbReference>
<dbReference type="InterPro" id="IPR019491">
    <property type="entry name" value="Lipoate_protein_ligase_C"/>
</dbReference>
<comment type="pathway">
    <text evidence="1">Protein modification; protein lipoylation via exogenous pathway; protein N(6)-(lipoyl)lysine from lipoate: step 2/2.</text>
</comment>
<dbReference type="GO" id="GO:0005524">
    <property type="term" value="F:ATP binding"/>
    <property type="evidence" value="ECO:0007669"/>
    <property type="project" value="UniProtKB-KW"/>
</dbReference>
<dbReference type="InterPro" id="IPR004562">
    <property type="entry name" value="LipoylTrfase_LipoateP_Ligase"/>
</dbReference>
<proteinExistence type="predicted"/>
<keyword evidence="6" id="KW-0067">ATP-binding</keyword>
<dbReference type="PANTHER" id="PTHR12561:SF3">
    <property type="entry name" value="LIPOYLTRANSFERASE 1, MITOCHONDRIAL"/>
    <property type="match status" value="1"/>
</dbReference>
<dbReference type="Pfam" id="PF21948">
    <property type="entry name" value="LplA-B_cat"/>
    <property type="match status" value="1"/>
</dbReference>
<comment type="catalytic activity">
    <reaction evidence="7">
        <text>L-lysyl-[lipoyl-carrier protein] + (R)-lipoate + ATP = N(6)-[(R)-lipoyl]-L-lysyl-[lipoyl-carrier protein] + AMP + diphosphate + H(+)</text>
        <dbReference type="Rhea" id="RHEA:49288"/>
        <dbReference type="Rhea" id="RHEA-COMP:10500"/>
        <dbReference type="Rhea" id="RHEA-COMP:10502"/>
        <dbReference type="ChEBI" id="CHEBI:15378"/>
        <dbReference type="ChEBI" id="CHEBI:29969"/>
        <dbReference type="ChEBI" id="CHEBI:30616"/>
        <dbReference type="ChEBI" id="CHEBI:33019"/>
        <dbReference type="ChEBI" id="CHEBI:83088"/>
        <dbReference type="ChEBI" id="CHEBI:83099"/>
        <dbReference type="ChEBI" id="CHEBI:456215"/>
        <dbReference type="EC" id="6.3.1.20"/>
    </reaction>
</comment>
<evidence type="ECO:0000256" key="4">
    <source>
        <dbReference type="ARBA" id="ARBA00022598"/>
    </source>
</evidence>
<dbReference type="UniPathway" id="UPA00537">
    <property type="reaction ID" value="UER00594"/>
</dbReference>
<sequence length="335" mass="37676">MYMNLRYTETDCTNPFINLATEEYMTFRAAEGEVTMYLWQNANTVVIGKNQNPWRECRVESMKAGGCKLARRISGGGAVYHDLGNLNFTFIAREDEYNIPKQTEVILEAVRILGINAEKTGRNDLTIDGMKFSGHAYYRSHGYCYHHGTIMFEVDPAPLGEYLNVSAAKLKSKGVKSVRSRVTNLIDHKPDITLKELKDALYEAFAKVYAGTPERFDTPSPDSNTELKALVDKYSSDDWRYGRKIPFTTSITERLDWGGIDIELQVEGGFIKDCGLYSDSLETAVFDELRDKLLGCKYNKAAMSTLAEGMLPYAPASKEYQICSDITDLIADGIM</sequence>
<dbReference type="GO" id="GO:0017118">
    <property type="term" value="F:lipoyltransferase activity"/>
    <property type="evidence" value="ECO:0007669"/>
    <property type="project" value="TreeGrafter"/>
</dbReference>
<dbReference type="Gene3D" id="3.30.390.50">
    <property type="entry name" value="CO dehydrogenase flavoprotein, C-terminal domain"/>
    <property type="match status" value="1"/>
</dbReference>
<feature type="domain" description="BPL/LPL catalytic" evidence="8">
    <location>
        <begin position="30"/>
        <end position="213"/>
    </location>
</feature>
<dbReference type="PROSITE" id="PS51733">
    <property type="entry name" value="BPL_LPL_CATALYTIC"/>
    <property type="match status" value="1"/>
</dbReference>
<dbReference type="NCBIfam" id="TIGR00545">
    <property type="entry name" value="lipoyltrans"/>
    <property type="match status" value="1"/>
</dbReference>
<dbReference type="PANTHER" id="PTHR12561">
    <property type="entry name" value="LIPOATE-PROTEIN LIGASE"/>
    <property type="match status" value="1"/>
</dbReference>
<evidence type="ECO:0000313" key="10">
    <source>
        <dbReference type="Proteomes" id="UP000526307"/>
    </source>
</evidence>
<dbReference type="GO" id="GO:0009249">
    <property type="term" value="P:protein lipoylation"/>
    <property type="evidence" value="ECO:0007669"/>
    <property type="project" value="InterPro"/>
</dbReference>
<protein>
    <recommendedName>
        <fullName evidence="3">lipoate--protein ligase</fullName>
        <ecNumber evidence="3">6.3.1.20</ecNumber>
    </recommendedName>
</protein>
<dbReference type="InterPro" id="IPR045864">
    <property type="entry name" value="aa-tRNA-synth_II/BPL/LPL"/>
</dbReference>
<name>A0A7Y8VQF2_9FIRM</name>
<dbReference type="CDD" id="cd16443">
    <property type="entry name" value="LplA"/>
    <property type="match status" value="1"/>
</dbReference>
<evidence type="ECO:0000256" key="6">
    <source>
        <dbReference type="ARBA" id="ARBA00022840"/>
    </source>
</evidence>
<dbReference type="Proteomes" id="UP000526307">
    <property type="component" value="Unassembled WGS sequence"/>
</dbReference>
<organism evidence="9 10">
    <name type="scientific">Mogibacterium timidum</name>
    <dbReference type="NCBI Taxonomy" id="35519"/>
    <lineage>
        <taxon>Bacteria</taxon>
        <taxon>Bacillati</taxon>
        <taxon>Bacillota</taxon>
        <taxon>Clostridia</taxon>
        <taxon>Peptostreptococcales</taxon>
        <taxon>Anaerovoracaceae</taxon>
        <taxon>Mogibacterium</taxon>
    </lineage>
</organism>
<reference evidence="9 10" key="1">
    <citation type="submission" date="2020-06" db="EMBL/GenBank/DDBJ databases">
        <title>Mogibacterium timidum strain W9173 genomic sequence.</title>
        <authorList>
            <person name="Wade W.G."/>
            <person name="Johnston C.D."/>
            <person name="Chen T."/>
            <person name="Dewhirst F.E."/>
        </authorList>
    </citation>
    <scope>NUCLEOTIDE SEQUENCE [LARGE SCALE GENOMIC DNA]</scope>
    <source>
        <strain evidence="9 10">W9173</strain>
    </source>
</reference>
<dbReference type="Pfam" id="PF10437">
    <property type="entry name" value="Lip_prot_lig_C"/>
    <property type="match status" value="1"/>
</dbReference>
<gene>
    <name evidence="9" type="ORF">HW270_01285</name>
</gene>
<dbReference type="GO" id="GO:0005737">
    <property type="term" value="C:cytoplasm"/>
    <property type="evidence" value="ECO:0007669"/>
    <property type="project" value="TreeGrafter"/>
</dbReference>
<dbReference type="AlphaFoldDB" id="A0A7Y8VQF2"/>
<keyword evidence="5" id="KW-0547">Nucleotide-binding</keyword>
<dbReference type="EC" id="6.3.1.20" evidence="3"/>
<evidence type="ECO:0000256" key="1">
    <source>
        <dbReference type="ARBA" id="ARBA00005085"/>
    </source>
</evidence>
<dbReference type="SUPFAM" id="SSF55681">
    <property type="entry name" value="Class II aaRS and biotin synthetases"/>
    <property type="match status" value="1"/>
</dbReference>
<evidence type="ECO:0000256" key="2">
    <source>
        <dbReference type="ARBA" id="ARBA00005124"/>
    </source>
</evidence>
<keyword evidence="10" id="KW-1185">Reference proteome</keyword>
<evidence type="ECO:0000256" key="3">
    <source>
        <dbReference type="ARBA" id="ARBA00012367"/>
    </source>
</evidence>